<feature type="transmembrane region" description="Helical" evidence="2">
    <location>
        <begin position="35"/>
        <end position="54"/>
    </location>
</feature>
<dbReference type="AlphaFoldDB" id="A0A7Z1B1S3"/>
<feature type="region of interest" description="Disordered" evidence="1">
    <location>
        <begin position="1"/>
        <end position="29"/>
    </location>
</feature>
<protein>
    <recommendedName>
        <fullName evidence="5">DUF3995 domain-containing protein</fullName>
    </recommendedName>
</protein>
<dbReference type="OrthoDB" id="5198647at2"/>
<evidence type="ECO:0000256" key="1">
    <source>
        <dbReference type="SAM" id="MobiDB-lite"/>
    </source>
</evidence>
<feature type="compositionally biased region" description="Polar residues" evidence="1">
    <location>
        <begin position="15"/>
        <end position="26"/>
    </location>
</feature>
<evidence type="ECO:0008006" key="5">
    <source>
        <dbReference type="Google" id="ProtNLM"/>
    </source>
</evidence>
<evidence type="ECO:0000313" key="3">
    <source>
        <dbReference type="EMBL" id="OLF14317.1"/>
    </source>
</evidence>
<keyword evidence="2" id="KW-1133">Transmembrane helix</keyword>
<feature type="transmembrane region" description="Helical" evidence="2">
    <location>
        <begin position="74"/>
        <end position="93"/>
    </location>
</feature>
<name>A0A7Z1B1S3_9PSEU</name>
<feature type="transmembrane region" description="Helical" evidence="2">
    <location>
        <begin position="105"/>
        <end position="124"/>
    </location>
</feature>
<sequence length="214" mass="22638">MSLTDPLNTARGGRPTTSEGPASANAQPRPDAGRGIAWALALWAFAYACYRAYYAAGGTVGMIGEPLSDEDFRAINAVGAAIILVAAVLPPVAVRVPALRRALPVLGWLVAVGCCMHALVNGTLRVLSLTGVHPTVLPADVWRSYDRQVADLQDLLLNEPWFLAEGLLWAALGLVFVTARRRRPWILSAVAACLTLTVIGVLSGLDVIGSFRVG</sequence>
<keyword evidence="2" id="KW-0812">Transmembrane</keyword>
<dbReference type="Proteomes" id="UP000185696">
    <property type="component" value="Unassembled WGS sequence"/>
</dbReference>
<keyword evidence="2" id="KW-0472">Membrane</keyword>
<dbReference type="EMBL" id="MSIF01000001">
    <property type="protein sequence ID" value="OLF14317.1"/>
    <property type="molecule type" value="Genomic_DNA"/>
</dbReference>
<reference evidence="3 4" key="1">
    <citation type="submission" date="2016-12" db="EMBL/GenBank/DDBJ databases">
        <title>The draft genome sequence of Actinophytocola xinjiangensis.</title>
        <authorList>
            <person name="Wang W."/>
            <person name="Yuan L."/>
        </authorList>
    </citation>
    <scope>NUCLEOTIDE SEQUENCE [LARGE SCALE GENOMIC DNA]</scope>
    <source>
        <strain evidence="3 4">CGMCC 4.4663</strain>
    </source>
</reference>
<feature type="transmembrane region" description="Helical" evidence="2">
    <location>
        <begin position="161"/>
        <end position="179"/>
    </location>
</feature>
<comment type="caution">
    <text evidence="3">The sequence shown here is derived from an EMBL/GenBank/DDBJ whole genome shotgun (WGS) entry which is preliminary data.</text>
</comment>
<keyword evidence="4" id="KW-1185">Reference proteome</keyword>
<proteinExistence type="predicted"/>
<organism evidence="3 4">
    <name type="scientific">Actinophytocola xinjiangensis</name>
    <dbReference type="NCBI Taxonomy" id="485602"/>
    <lineage>
        <taxon>Bacteria</taxon>
        <taxon>Bacillati</taxon>
        <taxon>Actinomycetota</taxon>
        <taxon>Actinomycetes</taxon>
        <taxon>Pseudonocardiales</taxon>
        <taxon>Pseudonocardiaceae</taxon>
    </lineage>
</organism>
<feature type="transmembrane region" description="Helical" evidence="2">
    <location>
        <begin position="186"/>
        <end position="205"/>
    </location>
</feature>
<evidence type="ECO:0000313" key="4">
    <source>
        <dbReference type="Proteomes" id="UP000185696"/>
    </source>
</evidence>
<evidence type="ECO:0000256" key="2">
    <source>
        <dbReference type="SAM" id="Phobius"/>
    </source>
</evidence>
<accession>A0A7Z1B1S3</accession>
<dbReference type="RefSeq" id="WP_075131264.1">
    <property type="nucleotide sequence ID" value="NZ_MSIF01000001.1"/>
</dbReference>
<gene>
    <name evidence="3" type="ORF">BLA60_04060</name>
</gene>